<comment type="caution">
    <text evidence="2">The sequence shown here is derived from an EMBL/GenBank/DDBJ whole genome shotgun (WGS) entry which is preliminary data.</text>
</comment>
<keyword evidence="2" id="KW-0132">Cell division</keyword>
<dbReference type="EMBL" id="JAGGKS010000003">
    <property type="protein sequence ID" value="MBP1925413.1"/>
    <property type="molecule type" value="Genomic_DNA"/>
</dbReference>
<keyword evidence="2" id="KW-0131">Cell cycle</keyword>
<feature type="transmembrane region" description="Helical" evidence="1">
    <location>
        <begin position="63"/>
        <end position="80"/>
    </location>
</feature>
<name>A0ABS4GCK3_9FIRM</name>
<gene>
    <name evidence="2" type="ORF">J2Z76_001272</name>
</gene>
<evidence type="ECO:0000313" key="3">
    <source>
        <dbReference type="Proteomes" id="UP001519342"/>
    </source>
</evidence>
<proteinExistence type="predicted"/>
<keyword evidence="1" id="KW-0472">Membrane</keyword>
<organism evidence="2 3">
    <name type="scientific">Sedimentibacter acidaminivorans</name>
    <dbReference type="NCBI Taxonomy" id="913099"/>
    <lineage>
        <taxon>Bacteria</taxon>
        <taxon>Bacillati</taxon>
        <taxon>Bacillota</taxon>
        <taxon>Tissierellia</taxon>
        <taxon>Sedimentibacter</taxon>
    </lineage>
</organism>
<feature type="transmembrane region" description="Helical" evidence="1">
    <location>
        <begin position="16"/>
        <end position="36"/>
    </location>
</feature>
<keyword evidence="3" id="KW-1185">Reference proteome</keyword>
<protein>
    <submittedName>
        <fullName evidence="2">Cell division protein FtsL</fullName>
    </submittedName>
</protein>
<dbReference type="Proteomes" id="UP001519342">
    <property type="component" value="Unassembled WGS sequence"/>
</dbReference>
<dbReference type="RefSeq" id="WP_209511153.1">
    <property type="nucleotide sequence ID" value="NZ_JAGGKS010000003.1"/>
</dbReference>
<dbReference type="GO" id="GO:0051301">
    <property type="term" value="P:cell division"/>
    <property type="evidence" value="ECO:0007669"/>
    <property type="project" value="UniProtKB-KW"/>
</dbReference>
<accession>A0ABS4GCK3</accession>
<feature type="transmembrane region" description="Helical" evidence="1">
    <location>
        <begin position="162"/>
        <end position="183"/>
    </location>
</feature>
<reference evidence="2 3" key="1">
    <citation type="submission" date="2021-03" db="EMBL/GenBank/DDBJ databases">
        <title>Genomic Encyclopedia of Type Strains, Phase IV (KMG-IV): sequencing the most valuable type-strain genomes for metagenomic binning, comparative biology and taxonomic classification.</title>
        <authorList>
            <person name="Goeker M."/>
        </authorList>
    </citation>
    <scope>NUCLEOTIDE SEQUENCE [LARGE SCALE GENOMIC DNA]</scope>
    <source>
        <strain evidence="2 3">DSM 24004</strain>
    </source>
</reference>
<sequence>MNRIMKKIILTEYKRLIYLIIIFVVSLFISALIFVLTGQGSMNSINYENISQLPLMTIFLKNFKRNIVYFISIICLTFIGQSKIINGLFGLISVYYGLSVIYLVKTINFDKIYFILTFTDYFVFFPILFYFTYISSVVSKYSKKSKKVETISCKFDIIMSSYIKLALLFLIMVSAYSLGYSYYISILSRLLVK</sequence>
<keyword evidence="1" id="KW-0812">Transmembrane</keyword>
<evidence type="ECO:0000256" key="1">
    <source>
        <dbReference type="SAM" id="Phobius"/>
    </source>
</evidence>
<keyword evidence="1" id="KW-1133">Transmembrane helix</keyword>
<feature type="transmembrane region" description="Helical" evidence="1">
    <location>
        <begin position="121"/>
        <end position="141"/>
    </location>
</feature>
<evidence type="ECO:0000313" key="2">
    <source>
        <dbReference type="EMBL" id="MBP1925413.1"/>
    </source>
</evidence>